<evidence type="ECO:0000256" key="8">
    <source>
        <dbReference type="HAMAP-Rule" id="MF_00473"/>
    </source>
</evidence>
<reference evidence="10" key="1">
    <citation type="submission" date="2020-07" db="EMBL/GenBank/DDBJ databases">
        <title>Huge and variable diversity of episymbiotic CPR bacteria and DPANN archaea in groundwater ecosystems.</title>
        <authorList>
            <person name="He C.Y."/>
            <person name="Keren R."/>
            <person name="Whittaker M."/>
            <person name="Farag I.F."/>
            <person name="Doudna J."/>
            <person name="Cate J.H.D."/>
            <person name="Banfield J.F."/>
        </authorList>
    </citation>
    <scope>NUCLEOTIDE SEQUENCE</scope>
    <source>
        <strain evidence="10">NC_groundwater_1520_Pr4_B-0.1um_53_5</strain>
    </source>
</reference>
<dbReference type="GO" id="GO:0006096">
    <property type="term" value="P:glycolytic process"/>
    <property type="evidence" value="ECO:0007669"/>
    <property type="project" value="UniProtKB-UniRule"/>
</dbReference>
<dbReference type="PANTHER" id="PTHR11469:SF1">
    <property type="entry name" value="GLUCOSE-6-PHOSPHATE ISOMERASE"/>
    <property type="match status" value="1"/>
</dbReference>
<dbReference type="InterPro" id="IPR001672">
    <property type="entry name" value="G6P_Isomerase"/>
</dbReference>
<evidence type="ECO:0000256" key="4">
    <source>
        <dbReference type="ARBA" id="ARBA00022490"/>
    </source>
</evidence>
<comment type="caution">
    <text evidence="10">The sequence shown here is derived from an EMBL/GenBank/DDBJ whole genome shotgun (WGS) entry which is preliminary data.</text>
</comment>
<dbReference type="PRINTS" id="PR00662">
    <property type="entry name" value="G6PISOMERASE"/>
</dbReference>
<dbReference type="GO" id="GO:0004347">
    <property type="term" value="F:glucose-6-phosphate isomerase activity"/>
    <property type="evidence" value="ECO:0007669"/>
    <property type="project" value="UniProtKB-UniRule"/>
</dbReference>
<evidence type="ECO:0000256" key="2">
    <source>
        <dbReference type="ARBA" id="ARBA00006604"/>
    </source>
</evidence>
<evidence type="ECO:0000313" key="11">
    <source>
        <dbReference type="Proteomes" id="UP000736328"/>
    </source>
</evidence>
<dbReference type="GO" id="GO:0051156">
    <property type="term" value="P:glucose 6-phosphate metabolic process"/>
    <property type="evidence" value="ECO:0007669"/>
    <property type="project" value="TreeGrafter"/>
</dbReference>
<dbReference type="EC" id="5.3.1.9" evidence="8"/>
<comment type="subcellular location">
    <subcellularLocation>
        <location evidence="8">Cytoplasm</location>
    </subcellularLocation>
</comment>
<gene>
    <name evidence="8" type="primary">pgi</name>
    <name evidence="10" type="ORF">HY768_07720</name>
</gene>
<comment type="similarity">
    <text evidence="2 8 9">Belongs to the GPI family.</text>
</comment>
<dbReference type="GO" id="GO:0005829">
    <property type="term" value="C:cytosol"/>
    <property type="evidence" value="ECO:0007669"/>
    <property type="project" value="TreeGrafter"/>
</dbReference>
<evidence type="ECO:0000256" key="3">
    <source>
        <dbReference type="ARBA" id="ARBA00022432"/>
    </source>
</evidence>
<dbReference type="PROSITE" id="PS00765">
    <property type="entry name" value="P_GLUCOSE_ISOMERASE_1"/>
    <property type="match status" value="1"/>
</dbReference>
<dbReference type="InterPro" id="IPR018189">
    <property type="entry name" value="Phosphoglucose_isomerase_CS"/>
</dbReference>
<dbReference type="CDD" id="cd05016">
    <property type="entry name" value="SIS_PGI_2"/>
    <property type="match status" value="1"/>
</dbReference>
<comment type="pathway">
    <text evidence="1 8 9">Carbohydrate degradation; glycolysis; D-glyceraldehyde 3-phosphate and glycerone phosphate from D-glucose: step 2/4.</text>
</comment>
<accession>A0A933IAY3</accession>
<feature type="active site" evidence="8">
    <location>
        <position position="436"/>
    </location>
</feature>
<comment type="function">
    <text evidence="8">Catalyzes the reversible isomerization of glucose-6-phosphate to fructose-6-phosphate.</text>
</comment>
<dbReference type="GO" id="GO:0048029">
    <property type="term" value="F:monosaccharide binding"/>
    <property type="evidence" value="ECO:0007669"/>
    <property type="project" value="TreeGrafter"/>
</dbReference>
<comment type="catalytic activity">
    <reaction evidence="7 8 9">
        <text>alpha-D-glucose 6-phosphate = beta-D-fructose 6-phosphate</text>
        <dbReference type="Rhea" id="RHEA:11816"/>
        <dbReference type="ChEBI" id="CHEBI:57634"/>
        <dbReference type="ChEBI" id="CHEBI:58225"/>
        <dbReference type="EC" id="5.3.1.9"/>
    </reaction>
</comment>
<evidence type="ECO:0000256" key="5">
    <source>
        <dbReference type="ARBA" id="ARBA00023152"/>
    </source>
</evidence>
<evidence type="ECO:0000313" key="10">
    <source>
        <dbReference type="EMBL" id="MBI4727095.1"/>
    </source>
</evidence>
<dbReference type="FunFam" id="3.40.50.10490:FF:000016">
    <property type="entry name" value="Glucose-6-phosphate isomerase"/>
    <property type="match status" value="1"/>
</dbReference>
<proteinExistence type="inferred from homology"/>
<dbReference type="Gene3D" id="3.40.50.10490">
    <property type="entry name" value="Glucose-6-phosphate isomerase like protein, domain 1"/>
    <property type="match status" value="2"/>
</dbReference>
<dbReference type="Pfam" id="PF00342">
    <property type="entry name" value="PGI"/>
    <property type="match status" value="1"/>
</dbReference>
<keyword evidence="3 8" id="KW-0312">Gluconeogenesis</keyword>
<sequence length="468" mass="52156">MSELKIRFDFNNLMSEKLGDHGIPYSQIEKSGLQAAQASEWFYRQRAKGKMDFFDLPAKTEHLKSSLALAKMLKGKFTDLAALGIGGSALGTAAVQAALNPWSYNYQDKKALQGRPRLWVLDNIDPEKLKSIQFLWNPKTTLVNVISKSGATAETSAQFLWLKAWLFKSLGTRWKNNMVITTDPEEGILRQIVRAEGLYSLEVPSGVGGRFSVLTPVGLFPLAMAGVDVKGLISGAAAMRKRTLDENPWRNPARLYALMQYLLYQKGYRINVMMPYSDSLYLLADWFRQLWAESLGKRTNFKNEVVETGPTPIKALGATDQHSQIQLYAEGPRDKSVTFIKVEKFRCSLPIPKGYHKIKNLAYLSGHDFGELLNAEQRATAMALAKNGRPNCCFIIPRITAPVIGQLMFLLETATAYAGGLFGVNPMDQPGVEEGKRYAYGLMGKDGFANRKVEVEKFEKGGLGKYIV</sequence>
<dbReference type="Proteomes" id="UP000736328">
    <property type="component" value="Unassembled WGS sequence"/>
</dbReference>
<dbReference type="AlphaFoldDB" id="A0A933IAY3"/>
<keyword evidence="5 8" id="KW-0324">Glycolysis</keyword>
<dbReference type="GO" id="GO:0097367">
    <property type="term" value="F:carbohydrate derivative binding"/>
    <property type="evidence" value="ECO:0007669"/>
    <property type="project" value="InterPro"/>
</dbReference>
<keyword evidence="4 8" id="KW-0963">Cytoplasm</keyword>
<keyword evidence="6 8" id="KW-0413">Isomerase</keyword>
<dbReference type="PROSITE" id="PS51463">
    <property type="entry name" value="P_GLUCOSE_ISOMERASE_3"/>
    <property type="match status" value="1"/>
</dbReference>
<dbReference type="HAMAP" id="MF_00473">
    <property type="entry name" value="G6P_isomerase"/>
    <property type="match status" value="1"/>
</dbReference>
<comment type="pathway">
    <text evidence="8">Carbohydrate biosynthesis; gluconeogenesis.</text>
</comment>
<evidence type="ECO:0000256" key="7">
    <source>
        <dbReference type="ARBA" id="ARBA00029321"/>
    </source>
</evidence>
<dbReference type="EMBL" id="JACQXR010000101">
    <property type="protein sequence ID" value="MBI4727095.1"/>
    <property type="molecule type" value="Genomic_DNA"/>
</dbReference>
<feature type="active site" description="Proton donor" evidence="8">
    <location>
        <position position="293"/>
    </location>
</feature>
<protein>
    <recommendedName>
        <fullName evidence="8">Glucose-6-phosphate isomerase</fullName>
        <shortName evidence="8">GPI</shortName>
        <ecNumber evidence="8">5.3.1.9</ecNumber>
    </recommendedName>
    <alternativeName>
        <fullName evidence="8">Phosphoglucose isomerase</fullName>
        <shortName evidence="8">PGI</shortName>
    </alternativeName>
    <alternativeName>
        <fullName evidence="8">Phosphohexose isomerase</fullName>
        <shortName evidence="8">PHI</shortName>
    </alternativeName>
</protein>
<name>A0A933IAY3_UNCT6</name>
<evidence type="ECO:0000256" key="1">
    <source>
        <dbReference type="ARBA" id="ARBA00004926"/>
    </source>
</evidence>
<organism evidence="10 11">
    <name type="scientific">candidate division TA06 bacterium</name>
    <dbReference type="NCBI Taxonomy" id="2250710"/>
    <lineage>
        <taxon>Bacteria</taxon>
        <taxon>Bacteria division TA06</taxon>
    </lineage>
</organism>
<dbReference type="InterPro" id="IPR046348">
    <property type="entry name" value="SIS_dom_sf"/>
</dbReference>
<feature type="active site" evidence="8">
    <location>
        <position position="322"/>
    </location>
</feature>
<dbReference type="CDD" id="cd05015">
    <property type="entry name" value="SIS_PGI_1"/>
    <property type="match status" value="1"/>
</dbReference>
<evidence type="ECO:0000256" key="6">
    <source>
        <dbReference type="ARBA" id="ARBA00023235"/>
    </source>
</evidence>
<dbReference type="InterPro" id="IPR035476">
    <property type="entry name" value="SIS_PGI_1"/>
</dbReference>
<dbReference type="InterPro" id="IPR035482">
    <property type="entry name" value="SIS_PGI_2"/>
</dbReference>
<dbReference type="GO" id="GO:0006094">
    <property type="term" value="P:gluconeogenesis"/>
    <property type="evidence" value="ECO:0007669"/>
    <property type="project" value="UniProtKB-UniRule"/>
</dbReference>
<dbReference type="SUPFAM" id="SSF53697">
    <property type="entry name" value="SIS domain"/>
    <property type="match status" value="1"/>
</dbReference>
<evidence type="ECO:0000256" key="9">
    <source>
        <dbReference type="RuleBase" id="RU000612"/>
    </source>
</evidence>
<dbReference type="PANTHER" id="PTHR11469">
    <property type="entry name" value="GLUCOSE-6-PHOSPHATE ISOMERASE"/>
    <property type="match status" value="1"/>
</dbReference>